<reference evidence="2 3" key="1">
    <citation type="submission" date="2018-09" db="EMBL/GenBank/DDBJ databases">
        <title>Bacillus saliacetes sp. nov., isolated from Thai shrimp paste (Ka-pi).</title>
        <authorList>
            <person name="Daroonpunt R."/>
            <person name="Tanasupawat S."/>
            <person name="Yiamsombut S."/>
        </authorList>
    </citation>
    <scope>NUCLEOTIDE SEQUENCE [LARGE SCALE GENOMIC DNA]</scope>
    <source>
        <strain evidence="2 3">SKP7-4</strain>
    </source>
</reference>
<keyword evidence="3" id="KW-1185">Reference proteome</keyword>
<dbReference type="EMBL" id="QXIR01000026">
    <property type="protein sequence ID" value="RIW30420.1"/>
    <property type="molecule type" value="Genomic_DNA"/>
</dbReference>
<protein>
    <recommendedName>
        <fullName evidence="4">DUF3955 domain-containing protein</fullName>
    </recommendedName>
</protein>
<proteinExistence type="predicted"/>
<evidence type="ECO:0008006" key="4">
    <source>
        <dbReference type="Google" id="ProtNLM"/>
    </source>
</evidence>
<feature type="transmembrane region" description="Helical" evidence="1">
    <location>
        <begin position="38"/>
        <end position="60"/>
    </location>
</feature>
<dbReference type="AlphaFoldDB" id="A0A3A1QV60"/>
<evidence type="ECO:0000313" key="3">
    <source>
        <dbReference type="Proteomes" id="UP000265801"/>
    </source>
</evidence>
<dbReference type="Proteomes" id="UP000265801">
    <property type="component" value="Unassembled WGS sequence"/>
</dbReference>
<evidence type="ECO:0000313" key="2">
    <source>
        <dbReference type="EMBL" id="RIW30420.1"/>
    </source>
</evidence>
<accession>A0A3A1QV60</accession>
<organism evidence="2 3">
    <name type="scientific">Bacillus salacetis</name>
    <dbReference type="NCBI Taxonomy" id="2315464"/>
    <lineage>
        <taxon>Bacteria</taxon>
        <taxon>Bacillati</taxon>
        <taxon>Bacillota</taxon>
        <taxon>Bacilli</taxon>
        <taxon>Bacillales</taxon>
        <taxon>Bacillaceae</taxon>
        <taxon>Bacillus</taxon>
    </lineage>
</organism>
<gene>
    <name evidence="2" type="ORF">D3H55_16940</name>
</gene>
<keyword evidence="1" id="KW-0472">Membrane</keyword>
<sequence>MNHQTLLGKVLFWLGFLLFIFGFIFNSSVGIIEDGPEFFPTISIPAIIAGIILIVLSNFFKKRNRI</sequence>
<keyword evidence="1" id="KW-1133">Transmembrane helix</keyword>
<keyword evidence="1" id="KW-0812">Transmembrane</keyword>
<feature type="transmembrane region" description="Helical" evidence="1">
    <location>
        <begin position="12"/>
        <end position="32"/>
    </location>
</feature>
<comment type="caution">
    <text evidence="2">The sequence shown here is derived from an EMBL/GenBank/DDBJ whole genome shotgun (WGS) entry which is preliminary data.</text>
</comment>
<name>A0A3A1QV60_9BACI</name>
<evidence type="ECO:0000256" key="1">
    <source>
        <dbReference type="SAM" id="Phobius"/>
    </source>
</evidence>